<keyword evidence="1" id="KW-1133">Transmembrane helix</keyword>
<dbReference type="AlphaFoldDB" id="E1NS65"/>
<reference evidence="2 3" key="1">
    <citation type="submission" date="2010-09" db="EMBL/GenBank/DDBJ databases">
        <authorList>
            <person name="Durkin A.S."/>
            <person name="Madupu R."/>
            <person name="Torralba M."/>
            <person name="Gillis M."/>
            <person name="Methe B."/>
            <person name="Sutton G."/>
            <person name="Nelson K.E."/>
        </authorList>
    </citation>
    <scope>NUCLEOTIDE SEQUENCE [LARGE SCALE GENOMIC DNA]</scope>
    <source>
        <strain evidence="2 3">LactinV 01V1-a</strain>
    </source>
</reference>
<evidence type="ECO:0000313" key="2">
    <source>
        <dbReference type="EMBL" id="EFO70977.1"/>
    </source>
</evidence>
<accession>E1NS65</accession>
<sequence length="83" mass="9260">MKDKNNINQILKTILISFVSGMLGGLLVIYVVGYRPNNTSINKYESPKLVYDQSKHAGLMTGAFNMVKDSVVSVINLQKNKKK</sequence>
<organism evidence="2 3">
    <name type="scientific">Lactobacillus iners LactinV 01V1-a</name>
    <dbReference type="NCBI Taxonomy" id="879297"/>
    <lineage>
        <taxon>Bacteria</taxon>
        <taxon>Bacillati</taxon>
        <taxon>Bacillota</taxon>
        <taxon>Bacilli</taxon>
        <taxon>Lactobacillales</taxon>
        <taxon>Lactobacillaceae</taxon>
        <taxon>Lactobacillus</taxon>
    </lineage>
</organism>
<gene>
    <name evidence="2" type="ORF">HMPREF9211_1216</name>
</gene>
<keyword evidence="1" id="KW-0472">Membrane</keyword>
<comment type="caution">
    <text evidence="2">The sequence shown here is derived from an EMBL/GenBank/DDBJ whole genome shotgun (WGS) entry which is preliminary data.</text>
</comment>
<keyword evidence="1" id="KW-0812">Transmembrane</keyword>
<name>E1NS65_9LACO</name>
<dbReference type="EMBL" id="AEHQ01000036">
    <property type="protein sequence ID" value="EFO70977.1"/>
    <property type="molecule type" value="Genomic_DNA"/>
</dbReference>
<dbReference type="Proteomes" id="UP000003648">
    <property type="component" value="Unassembled WGS sequence"/>
</dbReference>
<evidence type="ECO:0000313" key="3">
    <source>
        <dbReference type="Proteomes" id="UP000003648"/>
    </source>
</evidence>
<evidence type="ECO:0000256" key="1">
    <source>
        <dbReference type="SAM" id="Phobius"/>
    </source>
</evidence>
<feature type="transmembrane region" description="Helical" evidence="1">
    <location>
        <begin position="12"/>
        <end position="33"/>
    </location>
</feature>
<protein>
    <submittedName>
        <fullName evidence="2">Uncharacterized protein</fullName>
    </submittedName>
</protein>
<proteinExistence type="predicted"/>